<dbReference type="Gene3D" id="2.60.120.590">
    <property type="entry name" value="Alpha-ketoglutarate-dependent dioxygenase AlkB-like"/>
    <property type="match status" value="2"/>
</dbReference>
<evidence type="ECO:0000313" key="3">
    <source>
        <dbReference type="Proteomes" id="UP000775213"/>
    </source>
</evidence>
<reference evidence="2 3" key="1">
    <citation type="journal article" date="2021" name="Hortic Res">
        <title>Chromosome-scale assembly of the Dendrobium chrysotoxum genome enhances the understanding of orchid evolution.</title>
        <authorList>
            <person name="Zhang Y."/>
            <person name="Zhang G.Q."/>
            <person name="Zhang D."/>
            <person name="Liu X.D."/>
            <person name="Xu X.Y."/>
            <person name="Sun W.H."/>
            <person name="Yu X."/>
            <person name="Zhu X."/>
            <person name="Wang Z.W."/>
            <person name="Zhao X."/>
            <person name="Zhong W.Y."/>
            <person name="Chen H."/>
            <person name="Yin W.L."/>
            <person name="Huang T."/>
            <person name="Niu S.C."/>
            <person name="Liu Z.J."/>
        </authorList>
    </citation>
    <scope>NUCLEOTIDE SEQUENCE [LARGE SCALE GENOMIC DNA]</scope>
    <source>
        <strain evidence="2">Lindl</strain>
    </source>
</reference>
<evidence type="ECO:0008006" key="4">
    <source>
        <dbReference type="Google" id="ProtNLM"/>
    </source>
</evidence>
<accession>A0AAV7G853</accession>
<evidence type="ECO:0000256" key="1">
    <source>
        <dbReference type="ARBA" id="ARBA00007879"/>
    </source>
</evidence>
<dbReference type="SUPFAM" id="SSF51197">
    <property type="entry name" value="Clavaminate synthase-like"/>
    <property type="match status" value="1"/>
</dbReference>
<proteinExistence type="inferred from homology"/>
<evidence type="ECO:0000313" key="2">
    <source>
        <dbReference type="EMBL" id="KAH0451682.1"/>
    </source>
</evidence>
<comment type="caution">
    <text evidence="2">The sequence shown here is derived from an EMBL/GenBank/DDBJ whole genome shotgun (WGS) entry which is preliminary data.</text>
</comment>
<dbReference type="PANTHER" id="PTHR31447">
    <property type="entry name" value="HYDROXYPROLINE-RICH GLYCOPROTEIN FAMILY PROTEIN-RELATED"/>
    <property type="match status" value="1"/>
</dbReference>
<keyword evidence="3" id="KW-1185">Reference proteome</keyword>
<name>A0AAV7G853_DENCH</name>
<dbReference type="EMBL" id="JAGFBR010000017">
    <property type="protein sequence ID" value="KAH0451682.1"/>
    <property type="molecule type" value="Genomic_DNA"/>
</dbReference>
<dbReference type="PANTHER" id="PTHR31447:SF1">
    <property type="entry name" value="OS06G0138200 PROTEIN"/>
    <property type="match status" value="1"/>
</dbReference>
<organism evidence="2 3">
    <name type="scientific">Dendrobium chrysotoxum</name>
    <name type="common">Orchid</name>
    <dbReference type="NCBI Taxonomy" id="161865"/>
    <lineage>
        <taxon>Eukaryota</taxon>
        <taxon>Viridiplantae</taxon>
        <taxon>Streptophyta</taxon>
        <taxon>Embryophyta</taxon>
        <taxon>Tracheophyta</taxon>
        <taxon>Spermatophyta</taxon>
        <taxon>Magnoliopsida</taxon>
        <taxon>Liliopsida</taxon>
        <taxon>Asparagales</taxon>
        <taxon>Orchidaceae</taxon>
        <taxon>Epidendroideae</taxon>
        <taxon>Malaxideae</taxon>
        <taxon>Dendrobiinae</taxon>
        <taxon>Dendrobium</taxon>
    </lineage>
</organism>
<gene>
    <name evidence="2" type="ORF">IEQ34_018981</name>
</gene>
<sequence>MHDKGRVTIQFRYCYNYAVNMIPPGILRNEIIDHILNLFKIMINRLITSHILPINCVPDNCIINIYEPGDCIPPHIDSHDFIRPFCTVSFLSKFVLALNGNGSNLAKHCIPAVSYKRISVTFRKMDKAKRPYNFKLDSNFQNIKMRYMSKELLKSWTINHKILMASFTPHKLRGQLGFILDVDPNSSKLK</sequence>
<comment type="similarity">
    <text evidence="1">Belongs to the alkB family.</text>
</comment>
<dbReference type="InterPro" id="IPR044842">
    <property type="entry name" value="ALKBH9B/ALKBH10B-like"/>
</dbReference>
<dbReference type="GO" id="GO:0006402">
    <property type="term" value="P:mRNA catabolic process"/>
    <property type="evidence" value="ECO:0007669"/>
    <property type="project" value="InterPro"/>
</dbReference>
<dbReference type="InterPro" id="IPR037151">
    <property type="entry name" value="AlkB-like_sf"/>
</dbReference>
<dbReference type="GO" id="GO:0032451">
    <property type="term" value="F:demethylase activity"/>
    <property type="evidence" value="ECO:0007669"/>
    <property type="project" value="InterPro"/>
</dbReference>
<protein>
    <recommendedName>
        <fullName evidence="4">Fe2OG dioxygenase domain-containing protein</fullName>
    </recommendedName>
</protein>
<dbReference type="AlphaFoldDB" id="A0AAV7G853"/>
<dbReference type="GO" id="GO:0003729">
    <property type="term" value="F:mRNA binding"/>
    <property type="evidence" value="ECO:0007669"/>
    <property type="project" value="InterPro"/>
</dbReference>
<dbReference type="Proteomes" id="UP000775213">
    <property type="component" value="Unassembled WGS sequence"/>
</dbReference>